<dbReference type="KEGG" id="upl:DSM104440_01044"/>
<feature type="transmembrane region" description="Helical" evidence="1">
    <location>
        <begin position="69"/>
        <end position="90"/>
    </location>
</feature>
<keyword evidence="1" id="KW-0472">Membrane</keyword>
<feature type="transmembrane region" description="Helical" evidence="1">
    <location>
        <begin position="255"/>
        <end position="273"/>
    </location>
</feature>
<feature type="transmembrane region" description="Helical" evidence="1">
    <location>
        <begin position="198"/>
        <end position="216"/>
    </location>
</feature>
<reference evidence="2 3" key="1">
    <citation type="submission" date="2020-04" db="EMBL/GenBank/DDBJ databases">
        <title>Usitatibacter rugosus gen. nov., sp. nov. and Usitatibacter palustris sp. nov., novel members of Usitatibacteraceae fam. nov. within the order Nitrosomonadales isolated from soil.</title>
        <authorList>
            <person name="Huber K.J."/>
            <person name="Neumann-Schaal M."/>
            <person name="Geppert A."/>
            <person name="Luckner M."/>
            <person name="Wanner G."/>
            <person name="Overmann J."/>
        </authorList>
    </citation>
    <scope>NUCLEOTIDE SEQUENCE [LARGE SCALE GENOMIC DNA]</scope>
    <source>
        <strain evidence="2 3">Swamp67</strain>
    </source>
</reference>
<evidence type="ECO:0000313" key="3">
    <source>
        <dbReference type="Proteomes" id="UP000503096"/>
    </source>
</evidence>
<keyword evidence="1" id="KW-0812">Transmembrane</keyword>
<evidence type="ECO:0000313" key="2">
    <source>
        <dbReference type="EMBL" id="QJR14251.1"/>
    </source>
</evidence>
<evidence type="ECO:0008006" key="4">
    <source>
        <dbReference type="Google" id="ProtNLM"/>
    </source>
</evidence>
<feature type="transmembrane region" description="Helical" evidence="1">
    <location>
        <begin position="97"/>
        <end position="117"/>
    </location>
</feature>
<dbReference type="InParanoid" id="A0A6M4H3S8"/>
<dbReference type="Proteomes" id="UP000503096">
    <property type="component" value="Chromosome"/>
</dbReference>
<protein>
    <recommendedName>
        <fullName evidence="4">Cytochrome c oxidase assembly protein subunit 15</fullName>
    </recommendedName>
</protein>
<dbReference type="RefSeq" id="WP_171161029.1">
    <property type="nucleotide sequence ID" value="NZ_CP053073.1"/>
</dbReference>
<feature type="transmembrane region" description="Helical" evidence="1">
    <location>
        <begin position="223"/>
        <end position="243"/>
    </location>
</feature>
<feature type="transmembrane region" description="Helical" evidence="1">
    <location>
        <begin position="123"/>
        <end position="146"/>
    </location>
</feature>
<dbReference type="AlphaFoldDB" id="A0A6M4H3S8"/>
<accession>A0A6M4H3S8</accession>
<keyword evidence="1" id="KW-1133">Transmembrane helix</keyword>
<proteinExistence type="predicted"/>
<dbReference type="EMBL" id="CP053073">
    <property type="protein sequence ID" value="QJR14251.1"/>
    <property type="molecule type" value="Genomic_DNA"/>
</dbReference>
<organism evidence="2 3">
    <name type="scientific">Usitatibacter palustris</name>
    <dbReference type="NCBI Taxonomy" id="2732487"/>
    <lineage>
        <taxon>Bacteria</taxon>
        <taxon>Pseudomonadati</taxon>
        <taxon>Pseudomonadota</taxon>
        <taxon>Betaproteobacteria</taxon>
        <taxon>Nitrosomonadales</taxon>
        <taxon>Usitatibacteraceae</taxon>
        <taxon>Usitatibacter</taxon>
    </lineage>
</organism>
<feature type="transmembrane region" description="Helical" evidence="1">
    <location>
        <begin position="166"/>
        <end position="186"/>
    </location>
</feature>
<sequence>MSTATAIAETPEQRAARVTRVLGRVGGWGAALTLAILAASVALRLSTSFDPAGEPVSTLPEVLETVARLGHRLSAMVVSVLAVLAAMIVFSTRPWPAGRVVAMVLILADIGLLAALGRHTPGYRVAAVTLANVLGGMVLACAFWWLREDALPRTFRGPPRAAAYAWLALAALVAQSALGAVTSALAMRGDRVLDPLHLAMGVAFVAFAALAAWPHLGDPRSRVAARIVASLAAMQFLLGLALAQAGATRPAPAGWLHAMIACALALALVSLAMRSRK</sequence>
<gene>
    <name evidence="2" type="ORF">DSM104440_01044</name>
</gene>
<keyword evidence="3" id="KW-1185">Reference proteome</keyword>
<name>A0A6M4H3S8_9PROT</name>
<evidence type="ECO:0000256" key="1">
    <source>
        <dbReference type="SAM" id="Phobius"/>
    </source>
</evidence>
<feature type="transmembrane region" description="Helical" evidence="1">
    <location>
        <begin position="21"/>
        <end position="43"/>
    </location>
</feature>